<feature type="compositionally biased region" description="Low complexity" evidence="4">
    <location>
        <begin position="160"/>
        <end position="174"/>
    </location>
</feature>
<evidence type="ECO:0000256" key="2">
    <source>
        <dbReference type="ARBA" id="ARBA00023125"/>
    </source>
</evidence>
<dbReference type="GeneID" id="106013475"/>
<keyword evidence="6" id="KW-1185">Reference proteome</keyword>
<feature type="domain" description="ETS" evidence="5">
    <location>
        <begin position="413"/>
        <end position="495"/>
    </location>
</feature>
<dbReference type="PANTHER" id="PTHR11849:SF191">
    <property type="entry name" value="ECDYSONE-INDUCED PROTEIN 74EF ISOFORM B"/>
    <property type="match status" value="1"/>
</dbReference>
<evidence type="ECO:0000313" key="6">
    <source>
        <dbReference type="Proteomes" id="UP000694888"/>
    </source>
</evidence>
<dbReference type="InterPro" id="IPR046328">
    <property type="entry name" value="ETS_fam"/>
</dbReference>
<feature type="compositionally biased region" description="Acidic residues" evidence="4">
    <location>
        <begin position="175"/>
        <end position="190"/>
    </location>
</feature>
<dbReference type="InterPro" id="IPR036390">
    <property type="entry name" value="WH_DNA-bd_sf"/>
</dbReference>
<feature type="compositionally biased region" description="Low complexity" evidence="4">
    <location>
        <begin position="349"/>
        <end position="362"/>
    </location>
</feature>
<reference evidence="7 8" key="1">
    <citation type="submission" date="2025-05" db="UniProtKB">
        <authorList>
            <consortium name="RefSeq"/>
        </authorList>
    </citation>
    <scope>IDENTIFICATION</scope>
</reference>
<feature type="compositionally biased region" description="Basic and acidic residues" evidence="4">
    <location>
        <begin position="135"/>
        <end position="146"/>
    </location>
</feature>
<dbReference type="SUPFAM" id="SSF46785">
    <property type="entry name" value="Winged helix' DNA-binding domain"/>
    <property type="match status" value="1"/>
</dbReference>
<name>A0ABM1ABY9_APLCA</name>
<keyword evidence="3" id="KW-0539">Nucleus</keyword>
<dbReference type="PANTHER" id="PTHR11849">
    <property type="entry name" value="ETS"/>
    <property type="match status" value="1"/>
</dbReference>
<feature type="compositionally biased region" description="Low complexity" evidence="4">
    <location>
        <begin position="266"/>
        <end position="278"/>
    </location>
</feature>
<feature type="compositionally biased region" description="Low complexity" evidence="4">
    <location>
        <begin position="230"/>
        <end position="251"/>
    </location>
</feature>
<dbReference type="Gene3D" id="1.10.10.10">
    <property type="entry name" value="Winged helix-like DNA-binding domain superfamily/Winged helix DNA-binding domain"/>
    <property type="match status" value="1"/>
</dbReference>
<dbReference type="SMART" id="SM00413">
    <property type="entry name" value="ETS"/>
    <property type="match status" value="1"/>
</dbReference>
<evidence type="ECO:0000259" key="5">
    <source>
        <dbReference type="PROSITE" id="PS50061"/>
    </source>
</evidence>
<dbReference type="PROSITE" id="PS00345">
    <property type="entry name" value="ETS_DOMAIN_1"/>
    <property type="match status" value="1"/>
</dbReference>
<dbReference type="InterPro" id="IPR036388">
    <property type="entry name" value="WH-like_DNA-bd_sf"/>
</dbReference>
<dbReference type="RefSeq" id="XP_012944794.1">
    <property type="nucleotide sequence ID" value="XM_013089340.1"/>
</dbReference>
<dbReference type="Proteomes" id="UP000694888">
    <property type="component" value="Unplaced"/>
</dbReference>
<protein>
    <submittedName>
        <fullName evidence="7 8">Ecdysone-induced protein 74EF</fullName>
    </submittedName>
</protein>
<gene>
    <name evidence="7 8" type="primary">LOC106013475</name>
</gene>
<evidence type="ECO:0000256" key="3">
    <source>
        <dbReference type="RuleBase" id="RU004019"/>
    </source>
</evidence>
<proteinExistence type="inferred from homology"/>
<dbReference type="InterPro" id="IPR000418">
    <property type="entry name" value="Ets_dom"/>
</dbReference>
<evidence type="ECO:0000313" key="7">
    <source>
        <dbReference type="RefSeq" id="XP_012944791.1"/>
    </source>
</evidence>
<dbReference type="PRINTS" id="PR00454">
    <property type="entry name" value="ETSDOMAIN"/>
</dbReference>
<sequence>MESLEESGQGPQIGADPFLTDTCDVRSLTQHENYPAVIVLPQPSDFVELLSERVHVLDSDSLELVMHNKSSSGFRPVDISPMDTHKLFPDSGAESDDSGIHSFSDVNFFTRRRSFFDEDDVLENNVYLDFNELTVPKDMDGDRDELRSDDEDNSDDDSHSSSGSSDDSSSGSSSDEMDDDEEEEHEEVDACEQQQDGRGREMAVEALLSMDSPSTGAEGKTFLQGILHEQQQQQQQHTTATASSSSSPPSSSHHHPHHASLPPSPDSGLDSELDSSSTDDVKHRHAGNGSKAPPGSFVAPFCQPPPAHQPLPAHFNTATHVAMRPDHFDSSPSLQPLTAVQANIEPYHKSSSLKHNSNSAASTKLSSTPPFPQPSPAASEEKPKAKKGRKPKYAESDCQYATPAKRKREGNAQYLWEFLLQLLQNQDTCPHYIKWTNREKGIFKLVDSKAVSRLWGQHKNKPDMNYETMGRALRYYYARGILNKVDGQRLVYQFAEVPKNIVEIDCSNV</sequence>
<evidence type="ECO:0000256" key="4">
    <source>
        <dbReference type="SAM" id="MobiDB-lite"/>
    </source>
</evidence>
<dbReference type="PROSITE" id="PS50061">
    <property type="entry name" value="ETS_DOMAIN_3"/>
    <property type="match status" value="1"/>
</dbReference>
<dbReference type="RefSeq" id="XP_012944791.1">
    <property type="nucleotide sequence ID" value="XM_013089337.2"/>
</dbReference>
<feature type="region of interest" description="Disordered" evidence="4">
    <location>
        <begin position="349"/>
        <end position="397"/>
    </location>
</feature>
<dbReference type="Pfam" id="PF00178">
    <property type="entry name" value="Ets"/>
    <property type="match status" value="1"/>
</dbReference>
<comment type="similarity">
    <text evidence="1 3">Belongs to the ETS family.</text>
</comment>
<dbReference type="PROSITE" id="PS00346">
    <property type="entry name" value="ETS_DOMAIN_2"/>
    <property type="match status" value="1"/>
</dbReference>
<keyword evidence="2 3" id="KW-0238">DNA-binding</keyword>
<evidence type="ECO:0000256" key="1">
    <source>
        <dbReference type="ARBA" id="ARBA00005562"/>
    </source>
</evidence>
<organism evidence="6 7">
    <name type="scientific">Aplysia californica</name>
    <name type="common">California sea hare</name>
    <dbReference type="NCBI Taxonomy" id="6500"/>
    <lineage>
        <taxon>Eukaryota</taxon>
        <taxon>Metazoa</taxon>
        <taxon>Spiralia</taxon>
        <taxon>Lophotrochozoa</taxon>
        <taxon>Mollusca</taxon>
        <taxon>Gastropoda</taxon>
        <taxon>Heterobranchia</taxon>
        <taxon>Euthyneura</taxon>
        <taxon>Tectipleura</taxon>
        <taxon>Aplysiida</taxon>
        <taxon>Aplysioidea</taxon>
        <taxon>Aplysiidae</taxon>
        <taxon>Aplysia</taxon>
    </lineage>
</organism>
<accession>A0ABM1ABY9</accession>
<comment type="subcellular location">
    <subcellularLocation>
        <location evidence="3">Nucleus</location>
    </subcellularLocation>
</comment>
<feature type="region of interest" description="Disordered" evidence="4">
    <location>
        <begin position="135"/>
        <end position="313"/>
    </location>
</feature>
<evidence type="ECO:0000313" key="8">
    <source>
        <dbReference type="RefSeq" id="XP_012944794.1"/>
    </source>
</evidence>